<feature type="non-terminal residue" evidence="2">
    <location>
        <position position="364"/>
    </location>
</feature>
<protein>
    <submittedName>
        <fullName evidence="2">Uncharacterized protein</fullName>
    </submittedName>
</protein>
<sequence length="364" mass="38888">MADNTSTATSTSGLTFDAAVGAKLAIDFAAAGAASFFVAPFITTVDRAIIENASGKRGLSTALKEISLDFVRNPLSFVRRKEFLLIYGLYTATYLSANAIDTACDVVETDNRLPKFVGTTAVNMGLCIAKDREFARMFGVIAPAKFPLTSVALFAVRDSMTVGASFVAPPVIATYFESNGYANNATSNSLAQVLCPAMVQFVSTPLHLLSLDLYNRKDASPQSRASFVSREYLKSTAARIGRIAPAFGFGGIGNRYGTNDEQVDDEGGAKSSDDDTDRNPRPNKKAKTAESSSLLAKLEDLQKEVGDAVAMNAVQFDTLSEHLVAMDARITAVAARAYNLPLSHEWSLDSEFQPVPKAIPGHPA</sequence>
<dbReference type="VEuPathDB" id="FungiDB:H257_11638"/>
<organism evidence="2 3">
    <name type="scientific">Aphanomyces astaci</name>
    <name type="common">Crayfish plague agent</name>
    <dbReference type="NCBI Taxonomy" id="112090"/>
    <lineage>
        <taxon>Eukaryota</taxon>
        <taxon>Sar</taxon>
        <taxon>Stramenopiles</taxon>
        <taxon>Oomycota</taxon>
        <taxon>Saprolegniomycetes</taxon>
        <taxon>Saprolegniales</taxon>
        <taxon>Verrucalvaceae</taxon>
        <taxon>Aphanomyces</taxon>
    </lineage>
</organism>
<dbReference type="EMBL" id="QUTA01006646">
    <property type="protein sequence ID" value="RHY10185.1"/>
    <property type="molecule type" value="Genomic_DNA"/>
</dbReference>
<dbReference type="GO" id="GO:0005739">
    <property type="term" value="C:mitochondrion"/>
    <property type="evidence" value="ECO:0007669"/>
    <property type="project" value="TreeGrafter"/>
</dbReference>
<proteinExistence type="predicted"/>
<feature type="region of interest" description="Disordered" evidence="1">
    <location>
        <begin position="258"/>
        <end position="292"/>
    </location>
</feature>
<feature type="compositionally biased region" description="Basic and acidic residues" evidence="1">
    <location>
        <begin position="267"/>
        <end position="280"/>
    </location>
</feature>
<comment type="caution">
    <text evidence="2">The sequence shown here is derived from an EMBL/GenBank/DDBJ whole genome shotgun (WGS) entry which is preliminary data.</text>
</comment>
<dbReference type="PANTHER" id="PTHR37845">
    <property type="entry name" value="SEQUENCE ORPHAN"/>
    <property type="match status" value="1"/>
</dbReference>
<evidence type="ECO:0000256" key="1">
    <source>
        <dbReference type="SAM" id="MobiDB-lite"/>
    </source>
</evidence>
<reference evidence="2 3" key="1">
    <citation type="submission" date="2018-08" db="EMBL/GenBank/DDBJ databases">
        <title>Aphanomyces genome sequencing and annotation.</title>
        <authorList>
            <person name="Minardi D."/>
            <person name="Oidtmann B."/>
            <person name="Van Der Giezen M."/>
            <person name="Studholme D.J."/>
        </authorList>
    </citation>
    <scope>NUCLEOTIDE SEQUENCE [LARGE SCALE GENOMIC DNA]</scope>
    <source>
        <strain evidence="2 3">Yx</strain>
    </source>
</reference>
<dbReference type="AlphaFoldDB" id="A0A397AV65"/>
<dbReference type="Proteomes" id="UP000266239">
    <property type="component" value="Unassembled WGS sequence"/>
</dbReference>
<dbReference type="VEuPathDB" id="FungiDB:H257_13820"/>
<dbReference type="PANTHER" id="PTHR37845:SF1">
    <property type="entry name" value="SEQUENCE ORPHAN"/>
    <property type="match status" value="1"/>
</dbReference>
<evidence type="ECO:0000313" key="3">
    <source>
        <dbReference type="Proteomes" id="UP000266239"/>
    </source>
</evidence>
<name>A0A397AV65_APHAT</name>
<accession>A0A397AV65</accession>
<gene>
    <name evidence="2" type="ORF">DYB25_006565</name>
</gene>
<evidence type="ECO:0000313" key="2">
    <source>
        <dbReference type="EMBL" id="RHY10185.1"/>
    </source>
</evidence>
<dbReference type="InterPro" id="IPR038781">
    <property type="entry name" value="C365.16-ike"/>
</dbReference>